<organism evidence="1 2">
    <name type="scientific">Linum trigynum</name>
    <dbReference type="NCBI Taxonomy" id="586398"/>
    <lineage>
        <taxon>Eukaryota</taxon>
        <taxon>Viridiplantae</taxon>
        <taxon>Streptophyta</taxon>
        <taxon>Embryophyta</taxon>
        <taxon>Tracheophyta</taxon>
        <taxon>Spermatophyta</taxon>
        <taxon>Magnoliopsida</taxon>
        <taxon>eudicotyledons</taxon>
        <taxon>Gunneridae</taxon>
        <taxon>Pentapetalae</taxon>
        <taxon>rosids</taxon>
        <taxon>fabids</taxon>
        <taxon>Malpighiales</taxon>
        <taxon>Linaceae</taxon>
        <taxon>Linum</taxon>
    </lineage>
</organism>
<reference evidence="1 2" key="1">
    <citation type="submission" date="2024-04" db="EMBL/GenBank/DDBJ databases">
        <authorList>
            <person name="Fracassetti M."/>
        </authorList>
    </citation>
    <scope>NUCLEOTIDE SEQUENCE [LARGE SCALE GENOMIC DNA]</scope>
</reference>
<evidence type="ECO:0000313" key="1">
    <source>
        <dbReference type="EMBL" id="CAL1378038.1"/>
    </source>
</evidence>
<dbReference type="Proteomes" id="UP001497516">
    <property type="component" value="Chromosome 3"/>
</dbReference>
<gene>
    <name evidence="1" type="ORF">LTRI10_LOCUS19644</name>
</gene>
<keyword evidence="2" id="KW-1185">Reference proteome</keyword>
<sequence length="71" mass="7764">MDNGQAQLAQLEATIPALLAETKVLVMQKATLTDDRLAIHKLEATQLHQAASNAFILLRAKISNIAKRLND</sequence>
<proteinExistence type="predicted"/>
<name>A0AAV2DXA5_9ROSI</name>
<dbReference type="AlphaFoldDB" id="A0AAV2DXA5"/>
<protein>
    <submittedName>
        <fullName evidence="1">Uncharacterized protein</fullName>
    </submittedName>
</protein>
<dbReference type="EMBL" id="OZ034816">
    <property type="protein sequence ID" value="CAL1378038.1"/>
    <property type="molecule type" value="Genomic_DNA"/>
</dbReference>
<accession>A0AAV2DXA5</accession>
<evidence type="ECO:0000313" key="2">
    <source>
        <dbReference type="Proteomes" id="UP001497516"/>
    </source>
</evidence>